<feature type="non-terminal residue" evidence="1">
    <location>
        <position position="1"/>
    </location>
</feature>
<gene>
    <name evidence="1" type="ORF">H9817_07765</name>
</gene>
<name>A0A9D2DB43_9FIRM</name>
<sequence>LKEPQIAADQKQRIFGLFPVLRLPAYRADTFMRITLFRADCQYYFSYLQILFFRVLILLEV</sequence>
<evidence type="ECO:0000313" key="1">
    <source>
        <dbReference type="EMBL" id="HIZ13805.1"/>
    </source>
</evidence>
<evidence type="ECO:0000313" key="2">
    <source>
        <dbReference type="Proteomes" id="UP000824017"/>
    </source>
</evidence>
<dbReference type="EMBL" id="DXCD01000205">
    <property type="protein sequence ID" value="HIZ13805.1"/>
    <property type="molecule type" value="Genomic_DNA"/>
</dbReference>
<proteinExistence type="predicted"/>
<reference evidence="1" key="2">
    <citation type="submission" date="2021-04" db="EMBL/GenBank/DDBJ databases">
        <authorList>
            <person name="Gilroy R."/>
        </authorList>
    </citation>
    <scope>NUCLEOTIDE SEQUENCE</scope>
    <source>
        <strain evidence="1">ChiGjej1B1-13045</strain>
    </source>
</reference>
<protein>
    <submittedName>
        <fullName evidence="1">Uncharacterized protein</fullName>
    </submittedName>
</protein>
<dbReference type="AlphaFoldDB" id="A0A9D2DB43"/>
<comment type="caution">
    <text evidence="1">The sequence shown here is derived from an EMBL/GenBank/DDBJ whole genome shotgun (WGS) entry which is preliminary data.</text>
</comment>
<organism evidence="1 2">
    <name type="scientific">Candidatus Mediterraneibacter stercorigallinarum</name>
    <dbReference type="NCBI Taxonomy" id="2838686"/>
    <lineage>
        <taxon>Bacteria</taxon>
        <taxon>Bacillati</taxon>
        <taxon>Bacillota</taxon>
        <taxon>Clostridia</taxon>
        <taxon>Lachnospirales</taxon>
        <taxon>Lachnospiraceae</taxon>
        <taxon>Mediterraneibacter</taxon>
    </lineage>
</organism>
<reference evidence="1" key="1">
    <citation type="journal article" date="2021" name="PeerJ">
        <title>Extensive microbial diversity within the chicken gut microbiome revealed by metagenomics and culture.</title>
        <authorList>
            <person name="Gilroy R."/>
            <person name="Ravi A."/>
            <person name="Getino M."/>
            <person name="Pursley I."/>
            <person name="Horton D.L."/>
            <person name="Alikhan N.F."/>
            <person name="Baker D."/>
            <person name="Gharbi K."/>
            <person name="Hall N."/>
            <person name="Watson M."/>
            <person name="Adriaenssens E.M."/>
            <person name="Foster-Nyarko E."/>
            <person name="Jarju S."/>
            <person name="Secka A."/>
            <person name="Antonio M."/>
            <person name="Oren A."/>
            <person name="Chaudhuri R.R."/>
            <person name="La Ragione R."/>
            <person name="Hildebrand F."/>
            <person name="Pallen M.J."/>
        </authorList>
    </citation>
    <scope>NUCLEOTIDE SEQUENCE</scope>
    <source>
        <strain evidence="1">ChiGjej1B1-13045</strain>
    </source>
</reference>
<accession>A0A9D2DB43</accession>
<dbReference type="Proteomes" id="UP000824017">
    <property type="component" value="Unassembled WGS sequence"/>
</dbReference>